<keyword evidence="3" id="KW-1003">Cell membrane</keyword>
<evidence type="ECO:0000256" key="7">
    <source>
        <dbReference type="RuleBase" id="RU363032"/>
    </source>
</evidence>
<feature type="transmembrane region" description="Helical" evidence="7">
    <location>
        <begin position="130"/>
        <end position="157"/>
    </location>
</feature>
<evidence type="ECO:0000313" key="10">
    <source>
        <dbReference type="Proteomes" id="UP000318834"/>
    </source>
</evidence>
<reference evidence="9 10" key="1">
    <citation type="journal article" date="2019" name="Nat. Microbiol.">
        <title>Mediterranean grassland soil C-N compound turnover is dependent on rainfall and depth, and is mediated by genomically divergent microorganisms.</title>
        <authorList>
            <person name="Diamond S."/>
            <person name="Andeer P.F."/>
            <person name="Li Z."/>
            <person name="Crits-Christoph A."/>
            <person name="Burstein D."/>
            <person name="Anantharaman K."/>
            <person name="Lane K.R."/>
            <person name="Thomas B.C."/>
            <person name="Pan C."/>
            <person name="Northen T.R."/>
            <person name="Banfield J.F."/>
        </authorList>
    </citation>
    <scope>NUCLEOTIDE SEQUENCE [LARGE SCALE GENOMIC DNA]</scope>
    <source>
        <strain evidence="9">NP_8</strain>
    </source>
</reference>
<evidence type="ECO:0000259" key="8">
    <source>
        <dbReference type="PROSITE" id="PS50928"/>
    </source>
</evidence>
<proteinExistence type="inferred from homology"/>
<dbReference type="EMBL" id="VBAP01000001">
    <property type="protein sequence ID" value="TMI77409.1"/>
    <property type="molecule type" value="Genomic_DNA"/>
</dbReference>
<evidence type="ECO:0000256" key="2">
    <source>
        <dbReference type="ARBA" id="ARBA00022448"/>
    </source>
</evidence>
<dbReference type="Pfam" id="PF00528">
    <property type="entry name" value="BPD_transp_1"/>
    <property type="match status" value="1"/>
</dbReference>
<dbReference type="InterPro" id="IPR050366">
    <property type="entry name" value="BP-dependent_transpt_permease"/>
</dbReference>
<keyword evidence="5 7" id="KW-1133">Transmembrane helix</keyword>
<evidence type="ECO:0000313" key="9">
    <source>
        <dbReference type="EMBL" id="TMI77409.1"/>
    </source>
</evidence>
<dbReference type="CDD" id="cd06261">
    <property type="entry name" value="TM_PBP2"/>
    <property type="match status" value="1"/>
</dbReference>
<evidence type="ECO:0000256" key="3">
    <source>
        <dbReference type="ARBA" id="ARBA00022475"/>
    </source>
</evidence>
<name>A0A537J1H0_9BACT</name>
<dbReference type="GO" id="GO:0005886">
    <property type="term" value="C:plasma membrane"/>
    <property type="evidence" value="ECO:0007669"/>
    <property type="project" value="UniProtKB-SubCell"/>
</dbReference>
<evidence type="ECO:0000256" key="1">
    <source>
        <dbReference type="ARBA" id="ARBA00004651"/>
    </source>
</evidence>
<sequence length="285" mass="30524">MPRVYRRQRIWLARFVRRYPLGAAAGIAILGLTALAGLANQLAPYDPLANDFGTMFAAPDARHWFGTDAFGRDVLSRVLYGARTALLVGFAASLVGATIGGIVGVAAAYFGGTTDLIIQRLADIMISFPIIILALAIVAILGSGTFNLIAAIALSFVPRIELVVRASALSVRETTYVEAARAIGARHWRIVFRHMVPNVTAPYLVMLTAFLGQAILLEASLSFLGLGVNEPTPAWGLMLSGAAVEFVQRAPWMAVFPGLAITFTVLAFNVLGDSLRDALDPRLRT</sequence>
<dbReference type="GO" id="GO:0055085">
    <property type="term" value="P:transmembrane transport"/>
    <property type="evidence" value="ECO:0007669"/>
    <property type="project" value="InterPro"/>
</dbReference>
<feature type="transmembrane region" description="Helical" evidence="7">
    <location>
        <begin position="250"/>
        <end position="271"/>
    </location>
</feature>
<dbReference type="Gene3D" id="1.10.3720.10">
    <property type="entry name" value="MetI-like"/>
    <property type="match status" value="1"/>
</dbReference>
<dbReference type="PANTHER" id="PTHR43386:SF1">
    <property type="entry name" value="D,D-DIPEPTIDE TRANSPORT SYSTEM PERMEASE PROTEIN DDPC-RELATED"/>
    <property type="match status" value="1"/>
</dbReference>
<organism evidence="9 10">
    <name type="scientific">Candidatus Segetimicrobium genomatis</name>
    <dbReference type="NCBI Taxonomy" id="2569760"/>
    <lineage>
        <taxon>Bacteria</taxon>
        <taxon>Bacillati</taxon>
        <taxon>Candidatus Sysuimicrobiota</taxon>
        <taxon>Candidatus Sysuimicrobiia</taxon>
        <taxon>Candidatus Sysuimicrobiales</taxon>
        <taxon>Candidatus Segetimicrobiaceae</taxon>
        <taxon>Candidatus Segetimicrobium</taxon>
    </lineage>
</organism>
<dbReference type="AlphaFoldDB" id="A0A537J1H0"/>
<dbReference type="SUPFAM" id="SSF161098">
    <property type="entry name" value="MetI-like"/>
    <property type="match status" value="1"/>
</dbReference>
<evidence type="ECO:0000256" key="6">
    <source>
        <dbReference type="ARBA" id="ARBA00023136"/>
    </source>
</evidence>
<keyword evidence="4 7" id="KW-0812">Transmembrane</keyword>
<comment type="subcellular location">
    <subcellularLocation>
        <location evidence="1 7">Cell membrane</location>
        <topology evidence="1 7">Multi-pass membrane protein</topology>
    </subcellularLocation>
</comment>
<evidence type="ECO:0000256" key="4">
    <source>
        <dbReference type="ARBA" id="ARBA00022692"/>
    </source>
</evidence>
<feature type="domain" description="ABC transmembrane type-1" evidence="8">
    <location>
        <begin position="82"/>
        <end position="272"/>
    </location>
</feature>
<dbReference type="Proteomes" id="UP000318834">
    <property type="component" value="Unassembled WGS sequence"/>
</dbReference>
<protein>
    <submittedName>
        <fullName evidence="9">ABC transporter permease</fullName>
    </submittedName>
</protein>
<dbReference type="InterPro" id="IPR035906">
    <property type="entry name" value="MetI-like_sf"/>
</dbReference>
<feature type="transmembrane region" description="Helical" evidence="7">
    <location>
        <begin position="85"/>
        <end position="110"/>
    </location>
</feature>
<dbReference type="PANTHER" id="PTHR43386">
    <property type="entry name" value="OLIGOPEPTIDE TRANSPORT SYSTEM PERMEASE PROTEIN APPC"/>
    <property type="match status" value="1"/>
</dbReference>
<keyword evidence="2 7" id="KW-0813">Transport</keyword>
<accession>A0A537J1H0</accession>
<dbReference type="InterPro" id="IPR000515">
    <property type="entry name" value="MetI-like"/>
</dbReference>
<comment type="similarity">
    <text evidence="7">Belongs to the binding-protein-dependent transport system permease family.</text>
</comment>
<gene>
    <name evidence="9" type="ORF">E6H05_00070</name>
</gene>
<feature type="transmembrane region" description="Helical" evidence="7">
    <location>
        <begin position="203"/>
        <end position="229"/>
    </location>
</feature>
<evidence type="ECO:0000256" key="5">
    <source>
        <dbReference type="ARBA" id="ARBA00022989"/>
    </source>
</evidence>
<feature type="transmembrane region" description="Helical" evidence="7">
    <location>
        <begin position="21"/>
        <end position="39"/>
    </location>
</feature>
<comment type="caution">
    <text evidence="9">The sequence shown here is derived from an EMBL/GenBank/DDBJ whole genome shotgun (WGS) entry which is preliminary data.</text>
</comment>
<dbReference type="PROSITE" id="PS50928">
    <property type="entry name" value="ABC_TM1"/>
    <property type="match status" value="1"/>
</dbReference>
<keyword evidence="6 7" id="KW-0472">Membrane</keyword>